<evidence type="ECO:0000313" key="1">
    <source>
        <dbReference type="EMBL" id="QRD01014.1"/>
    </source>
</evidence>
<dbReference type="EMBL" id="CP069033">
    <property type="protein sequence ID" value="QRD01014.1"/>
    <property type="molecule type" value="Genomic_DNA"/>
</dbReference>
<dbReference type="VEuPathDB" id="FungiDB:JI435_416120"/>
<reference evidence="2" key="1">
    <citation type="journal article" date="2021" name="BMC Genomics">
        <title>Chromosome-level genome assembly and manually-curated proteome of model necrotroph Parastagonospora nodorum Sn15 reveals a genome-wide trove of candidate effector homologs, and redundancy of virulence-related functions within an accessory chromosome.</title>
        <authorList>
            <person name="Bertazzoni S."/>
            <person name="Jones D.A.B."/>
            <person name="Phan H.T."/>
            <person name="Tan K.-C."/>
            <person name="Hane J.K."/>
        </authorList>
    </citation>
    <scope>NUCLEOTIDE SEQUENCE [LARGE SCALE GENOMIC DNA]</scope>
    <source>
        <strain evidence="2">SN15 / ATCC MYA-4574 / FGSC 10173)</strain>
    </source>
</reference>
<keyword evidence="2" id="KW-1185">Reference proteome</keyword>
<sequence length="210" mass="23309">MASCAQLLACIKCMLYEPKRLTSTVEVNCGSLFNRVSCARQSKLCIQYDTNACIDSAEHPRRQGSATSISVGGSYNASLAWSLRSLLSDIVIWKGTAVAIATFQEDRSSTLKCKRELLWAGRVLRQDSNSAFKEHIGRLGRTKGSHALIAQCGWYIPNARTARNGDLIMRKTQSYYQLYWPKGIAPLFTENLGICMVWSLSTTSDIIPTD</sequence>
<proteinExistence type="predicted"/>
<name>A0A7U2FB59_PHANO</name>
<dbReference type="AlphaFoldDB" id="A0A7U2FB59"/>
<dbReference type="Proteomes" id="UP000663193">
    <property type="component" value="Chromosome 11"/>
</dbReference>
<accession>A0A7U2FB59</accession>
<gene>
    <name evidence="1" type="ORF">JI435_416120</name>
</gene>
<protein>
    <submittedName>
        <fullName evidence="1">Uncharacterized protein</fullName>
    </submittedName>
</protein>
<evidence type="ECO:0000313" key="2">
    <source>
        <dbReference type="Proteomes" id="UP000663193"/>
    </source>
</evidence>
<organism evidence="1 2">
    <name type="scientific">Phaeosphaeria nodorum (strain SN15 / ATCC MYA-4574 / FGSC 10173)</name>
    <name type="common">Glume blotch fungus</name>
    <name type="synonym">Parastagonospora nodorum</name>
    <dbReference type="NCBI Taxonomy" id="321614"/>
    <lineage>
        <taxon>Eukaryota</taxon>
        <taxon>Fungi</taxon>
        <taxon>Dikarya</taxon>
        <taxon>Ascomycota</taxon>
        <taxon>Pezizomycotina</taxon>
        <taxon>Dothideomycetes</taxon>
        <taxon>Pleosporomycetidae</taxon>
        <taxon>Pleosporales</taxon>
        <taxon>Pleosporineae</taxon>
        <taxon>Phaeosphaeriaceae</taxon>
        <taxon>Parastagonospora</taxon>
    </lineage>
</organism>